<evidence type="ECO:0000313" key="3">
    <source>
        <dbReference type="EMBL" id="KAK0467650.1"/>
    </source>
</evidence>
<comment type="caution">
    <text evidence="3">The sequence shown here is derived from an EMBL/GenBank/DDBJ whole genome shotgun (WGS) entry which is preliminary data.</text>
</comment>
<organism evidence="3 4">
    <name type="scientific">Armillaria novae-zelandiae</name>
    <dbReference type="NCBI Taxonomy" id="153914"/>
    <lineage>
        <taxon>Eukaryota</taxon>
        <taxon>Fungi</taxon>
        <taxon>Dikarya</taxon>
        <taxon>Basidiomycota</taxon>
        <taxon>Agaricomycotina</taxon>
        <taxon>Agaricomycetes</taxon>
        <taxon>Agaricomycetidae</taxon>
        <taxon>Agaricales</taxon>
        <taxon>Marasmiineae</taxon>
        <taxon>Physalacriaceae</taxon>
        <taxon>Armillaria</taxon>
    </lineage>
</organism>
<dbReference type="SUPFAM" id="SSF111474">
    <property type="entry name" value="Coronavirus S2 glycoprotein"/>
    <property type="match status" value="1"/>
</dbReference>
<accession>A0AA39NL52</accession>
<keyword evidence="4" id="KW-1185">Reference proteome</keyword>
<feature type="region of interest" description="Disordered" evidence="2">
    <location>
        <begin position="1"/>
        <end position="47"/>
    </location>
</feature>
<feature type="compositionally biased region" description="Low complexity" evidence="2">
    <location>
        <begin position="19"/>
        <end position="35"/>
    </location>
</feature>
<dbReference type="AlphaFoldDB" id="A0AA39NL52"/>
<dbReference type="InterPro" id="IPR043473">
    <property type="entry name" value="S2_sf_CoV"/>
</dbReference>
<keyword evidence="1" id="KW-0175">Coiled coil</keyword>
<name>A0AA39NL52_9AGAR</name>
<dbReference type="Proteomes" id="UP001175227">
    <property type="component" value="Unassembled WGS sequence"/>
</dbReference>
<protein>
    <submittedName>
        <fullName evidence="3">Uncharacterized protein</fullName>
    </submittedName>
</protein>
<dbReference type="Gene3D" id="1.20.5.790">
    <property type="entry name" value="Single helix bin"/>
    <property type="match status" value="1"/>
</dbReference>
<reference evidence="3" key="1">
    <citation type="submission" date="2023-06" db="EMBL/GenBank/DDBJ databases">
        <authorList>
            <consortium name="Lawrence Berkeley National Laboratory"/>
            <person name="Ahrendt S."/>
            <person name="Sahu N."/>
            <person name="Indic B."/>
            <person name="Wong-Bajracharya J."/>
            <person name="Merenyi Z."/>
            <person name="Ke H.-M."/>
            <person name="Monk M."/>
            <person name="Kocsube S."/>
            <person name="Drula E."/>
            <person name="Lipzen A."/>
            <person name="Balint B."/>
            <person name="Henrissat B."/>
            <person name="Andreopoulos B."/>
            <person name="Martin F.M."/>
            <person name="Harder C.B."/>
            <person name="Rigling D."/>
            <person name="Ford K.L."/>
            <person name="Foster G.D."/>
            <person name="Pangilinan J."/>
            <person name="Papanicolaou A."/>
            <person name="Barry K."/>
            <person name="LaButti K."/>
            <person name="Viragh M."/>
            <person name="Koriabine M."/>
            <person name="Yan M."/>
            <person name="Riley R."/>
            <person name="Champramary S."/>
            <person name="Plett K.L."/>
            <person name="Tsai I.J."/>
            <person name="Slot J."/>
            <person name="Sipos G."/>
            <person name="Plett J."/>
            <person name="Nagy L.G."/>
            <person name="Grigoriev I.V."/>
        </authorList>
    </citation>
    <scope>NUCLEOTIDE SEQUENCE</scope>
    <source>
        <strain evidence="3">ICMP 16352</strain>
    </source>
</reference>
<evidence type="ECO:0000313" key="4">
    <source>
        <dbReference type="Proteomes" id="UP001175227"/>
    </source>
</evidence>
<evidence type="ECO:0000256" key="2">
    <source>
        <dbReference type="SAM" id="MobiDB-lite"/>
    </source>
</evidence>
<sequence length="210" mass="23583">MHRPQASLHRFEAVDNPESGLSSSPQSPSLKSLPSNRLFTSSNQDGDIVHPTARLSATYSPPKSFKICKKDARTYEPRSSAYTGSMTSTEQSTSAFLRDLLSKYNWVSTFTHSPDLVALVTTNTVPTTFQATQLKASIDDLNAPIINIQREIDLLRNAAASLEEKMIRLKDIKRDYRSALSSIRRLPSEIVAERRMPCLKPWMRLKFPPS</sequence>
<feature type="coiled-coil region" evidence="1">
    <location>
        <begin position="145"/>
        <end position="179"/>
    </location>
</feature>
<evidence type="ECO:0000256" key="1">
    <source>
        <dbReference type="SAM" id="Coils"/>
    </source>
</evidence>
<gene>
    <name evidence="3" type="ORF">IW261DRAFT_1679957</name>
</gene>
<dbReference type="EMBL" id="JAUEPR010000072">
    <property type="protein sequence ID" value="KAK0467650.1"/>
    <property type="molecule type" value="Genomic_DNA"/>
</dbReference>
<proteinExistence type="predicted"/>